<dbReference type="GO" id="GO:0007635">
    <property type="term" value="P:chemosensory behavior"/>
    <property type="evidence" value="ECO:0007669"/>
    <property type="project" value="TreeGrafter"/>
</dbReference>
<reference evidence="9" key="2">
    <citation type="submission" date="2022-08" db="UniProtKB">
        <authorList>
            <consortium name="EnsemblMetazoa"/>
        </authorList>
    </citation>
    <scope>IDENTIFICATION</scope>
    <source>
        <strain evidence="9">STECLA/ALBI9_A</strain>
    </source>
</reference>
<keyword evidence="7 8" id="KW-0807">Transducer</keyword>
<sequence length="389" mass="45255">MLHESRSELSSRSDFLKRFRRALSVQHAFGVSSVFINPNGKCSVRRIPPMLIVGIYTALYLLIAWLVVVQNEILCLYRANAHILGLFFYFVILETILALTCYKFNIFSAFWRPSQTSVAQCWEMLVVKITTFPDLYNRTVNTTVAFRIFWSWVILLSILFSFVLPTLVIMSPIKLMQDINHYMLFFMRMFAYLAQGTICATFGLFAMLVRSLIRELQAVLHDGTVNAYQMRSIIQLYRHICQMIDCFCAVYGWILLLIFFEHFTIITDRSFFAIRMYRMSADLTITHVLRMMSTWIMPLLINDFLLTGSCTAAETALHQFEKDLCNYGQLYENDEELAFMVTSFTFYVAEKKPRFRILNALNLNLALLYATFGAIATYLTVFLQFDPVQ</sequence>
<comment type="similarity">
    <text evidence="8">Belongs to the insect chemoreceptor superfamily. Gustatory receptor (GR) family.</text>
</comment>
<feature type="transmembrane region" description="Helical" evidence="8">
    <location>
        <begin position="81"/>
        <end position="105"/>
    </location>
</feature>
<feature type="transmembrane region" description="Helical" evidence="8">
    <location>
        <begin position="148"/>
        <end position="169"/>
    </location>
</feature>
<reference evidence="9 10" key="1">
    <citation type="journal article" date="2017" name="G3 (Bethesda)">
        <title>The Physical Genome Mapping of Anopheles albimanus Corrected Scaffold Misassemblies and Identified Interarm Rearrangements in Genus Anopheles.</title>
        <authorList>
            <person name="Artemov G.N."/>
            <person name="Peery A.N."/>
            <person name="Jiang X."/>
            <person name="Tu Z."/>
            <person name="Stegniy V.N."/>
            <person name="Sharakhova M.V."/>
            <person name="Sharakhov I.V."/>
        </authorList>
    </citation>
    <scope>NUCLEOTIDE SEQUENCE [LARGE SCALE GENOMIC DNA]</scope>
    <source>
        <strain evidence="9 10">ALBI9_A</strain>
    </source>
</reference>
<comment type="subcellular location">
    <subcellularLocation>
        <location evidence="1 8">Cell membrane</location>
        <topology evidence="1 8">Multi-pass membrane protein</topology>
    </subcellularLocation>
</comment>
<dbReference type="VEuPathDB" id="VectorBase:AALB007192"/>
<keyword evidence="2 8" id="KW-1003">Cell membrane</keyword>
<dbReference type="GO" id="GO:0007165">
    <property type="term" value="P:signal transduction"/>
    <property type="evidence" value="ECO:0007669"/>
    <property type="project" value="UniProtKB-KW"/>
</dbReference>
<dbReference type="GO" id="GO:0043025">
    <property type="term" value="C:neuronal cell body"/>
    <property type="evidence" value="ECO:0007669"/>
    <property type="project" value="TreeGrafter"/>
</dbReference>
<evidence type="ECO:0000256" key="4">
    <source>
        <dbReference type="ARBA" id="ARBA00022989"/>
    </source>
</evidence>
<evidence type="ECO:0000256" key="6">
    <source>
        <dbReference type="ARBA" id="ARBA00023170"/>
    </source>
</evidence>
<keyword evidence="10" id="KW-1185">Reference proteome</keyword>
<dbReference type="VEuPathDB" id="VectorBase:AALB20_032999"/>
<keyword evidence="5 8" id="KW-0472">Membrane</keyword>
<evidence type="ECO:0000313" key="10">
    <source>
        <dbReference type="Proteomes" id="UP000069272"/>
    </source>
</evidence>
<evidence type="ECO:0000256" key="7">
    <source>
        <dbReference type="ARBA" id="ARBA00023224"/>
    </source>
</evidence>
<dbReference type="GO" id="GO:0030424">
    <property type="term" value="C:axon"/>
    <property type="evidence" value="ECO:0007669"/>
    <property type="project" value="TreeGrafter"/>
</dbReference>
<feature type="transmembrane region" description="Helical" evidence="8">
    <location>
        <begin position="50"/>
        <end position="69"/>
    </location>
</feature>
<protein>
    <recommendedName>
        <fullName evidence="8">Gustatory receptor</fullName>
    </recommendedName>
</protein>
<dbReference type="PANTHER" id="PTHR21143">
    <property type="entry name" value="INVERTEBRATE GUSTATORY RECEPTOR"/>
    <property type="match status" value="1"/>
</dbReference>
<dbReference type="GO" id="GO:0005886">
    <property type="term" value="C:plasma membrane"/>
    <property type="evidence" value="ECO:0007669"/>
    <property type="project" value="UniProtKB-SubCell"/>
</dbReference>
<dbReference type="GO" id="GO:0030425">
    <property type="term" value="C:dendrite"/>
    <property type="evidence" value="ECO:0007669"/>
    <property type="project" value="TreeGrafter"/>
</dbReference>
<dbReference type="EnsemblMetazoa" id="AALB007192-RA">
    <property type="protein sequence ID" value="AALB007192-PA"/>
    <property type="gene ID" value="AALB007192"/>
</dbReference>
<dbReference type="GO" id="GO:0050909">
    <property type="term" value="P:sensory perception of taste"/>
    <property type="evidence" value="ECO:0007669"/>
    <property type="project" value="InterPro"/>
</dbReference>
<keyword evidence="6 8" id="KW-0675">Receptor</keyword>
<dbReference type="GO" id="GO:0008049">
    <property type="term" value="P:male courtship behavior"/>
    <property type="evidence" value="ECO:0007669"/>
    <property type="project" value="TreeGrafter"/>
</dbReference>
<feature type="transmembrane region" description="Helical" evidence="8">
    <location>
        <begin position="190"/>
        <end position="213"/>
    </location>
</feature>
<dbReference type="Pfam" id="PF08395">
    <property type="entry name" value="7tm_7"/>
    <property type="match status" value="1"/>
</dbReference>
<evidence type="ECO:0000256" key="3">
    <source>
        <dbReference type="ARBA" id="ARBA00022692"/>
    </source>
</evidence>
<name>A0A182FKY4_ANOAL</name>
<evidence type="ECO:0000256" key="8">
    <source>
        <dbReference type="RuleBase" id="RU363108"/>
    </source>
</evidence>
<dbReference type="InterPro" id="IPR013604">
    <property type="entry name" value="7TM_chemorcpt"/>
</dbReference>
<keyword evidence="3 8" id="KW-0812">Transmembrane</keyword>
<proteinExistence type="inferred from homology"/>
<evidence type="ECO:0000256" key="2">
    <source>
        <dbReference type="ARBA" id="ARBA00022475"/>
    </source>
</evidence>
<feature type="transmembrane region" description="Helical" evidence="8">
    <location>
        <begin position="361"/>
        <end position="385"/>
    </location>
</feature>
<comment type="function">
    <text evidence="8">Gustatory receptor which mediates acceptance or avoidance behavior, depending on its substrates.</text>
</comment>
<evidence type="ECO:0000256" key="1">
    <source>
        <dbReference type="ARBA" id="ARBA00004651"/>
    </source>
</evidence>
<comment type="caution">
    <text evidence="8">Lacks conserved residue(s) required for the propagation of feature annotation.</text>
</comment>
<feature type="transmembrane region" description="Helical" evidence="8">
    <location>
        <begin position="236"/>
        <end position="260"/>
    </location>
</feature>
<organism evidence="9 10">
    <name type="scientific">Anopheles albimanus</name>
    <name type="common">New world malaria mosquito</name>
    <dbReference type="NCBI Taxonomy" id="7167"/>
    <lineage>
        <taxon>Eukaryota</taxon>
        <taxon>Metazoa</taxon>
        <taxon>Ecdysozoa</taxon>
        <taxon>Arthropoda</taxon>
        <taxon>Hexapoda</taxon>
        <taxon>Insecta</taxon>
        <taxon>Pterygota</taxon>
        <taxon>Neoptera</taxon>
        <taxon>Endopterygota</taxon>
        <taxon>Diptera</taxon>
        <taxon>Nematocera</taxon>
        <taxon>Culicoidea</taxon>
        <taxon>Culicidae</taxon>
        <taxon>Anophelinae</taxon>
        <taxon>Anopheles</taxon>
    </lineage>
</organism>
<dbReference type="PANTHER" id="PTHR21143:SF104">
    <property type="entry name" value="GUSTATORY RECEPTOR 8A-RELATED"/>
    <property type="match status" value="1"/>
</dbReference>
<dbReference type="Proteomes" id="UP000069272">
    <property type="component" value="Chromosome 2R"/>
</dbReference>
<evidence type="ECO:0000256" key="5">
    <source>
        <dbReference type="ARBA" id="ARBA00023136"/>
    </source>
</evidence>
<dbReference type="AlphaFoldDB" id="A0A182FKY4"/>
<evidence type="ECO:0000313" key="9">
    <source>
        <dbReference type="EnsemblMetazoa" id="AALB007192-PA"/>
    </source>
</evidence>
<keyword evidence="4 8" id="KW-1133">Transmembrane helix</keyword>
<accession>A0A182FKY4</accession>